<dbReference type="Gene3D" id="3.40.1280.10">
    <property type="match status" value="1"/>
</dbReference>
<comment type="similarity">
    <text evidence="3 15 16">Belongs to the RNA methyltransferase TrmD family.</text>
</comment>
<feature type="region of interest" description="Disordered" evidence="17">
    <location>
        <begin position="241"/>
        <end position="267"/>
    </location>
</feature>
<dbReference type="InterPro" id="IPR016009">
    <property type="entry name" value="tRNA_MeTrfase_TRMD/TRM10"/>
</dbReference>
<dbReference type="Pfam" id="PF01746">
    <property type="entry name" value="tRNA_m1G_MT"/>
    <property type="match status" value="1"/>
</dbReference>
<evidence type="ECO:0000256" key="9">
    <source>
        <dbReference type="ARBA" id="ARBA00022679"/>
    </source>
</evidence>
<dbReference type="NCBIfam" id="NF000648">
    <property type="entry name" value="PRK00026.1"/>
    <property type="match status" value="1"/>
</dbReference>
<evidence type="ECO:0000256" key="15">
    <source>
        <dbReference type="HAMAP-Rule" id="MF_00605"/>
    </source>
</evidence>
<protein>
    <recommendedName>
        <fullName evidence="6 15">tRNA (guanine-N(1)-)-methyltransferase</fullName>
        <ecNumber evidence="5 15">2.1.1.228</ecNumber>
    </recommendedName>
    <alternativeName>
        <fullName evidence="12 15">M1G-methyltransferase</fullName>
    </alternativeName>
    <alternativeName>
        <fullName evidence="13 15">tRNA [GM37] methyltransferase</fullName>
    </alternativeName>
</protein>
<dbReference type="PANTHER" id="PTHR46417:SF1">
    <property type="entry name" value="TRNA (GUANINE-N(1)-)-METHYLTRANSFERASE"/>
    <property type="match status" value="1"/>
</dbReference>
<dbReference type="Proteomes" id="UP001597196">
    <property type="component" value="Unassembled WGS sequence"/>
</dbReference>
<evidence type="ECO:0000313" key="20">
    <source>
        <dbReference type="Proteomes" id="UP001597196"/>
    </source>
</evidence>
<evidence type="ECO:0000256" key="17">
    <source>
        <dbReference type="SAM" id="MobiDB-lite"/>
    </source>
</evidence>
<keyword evidence="8 15" id="KW-0489">Methyltransferase</keyword>
<keyword evidence="11 15" id="KW-0819">tRNA processing</keyword>
<dbReference type="PANTHER" id="PTHR46417">
    <property type="entry name" value="TRNA (GUANINE-N(1)-)-METHYLTRANSFERASE"/>
    <property type="match status" value="1"/>
</dbReference>
<feature type="compositionally biased region" description="Basic and acidic residues" evidence="17">
    <location>
        <begin position="241"/>
        <end position="259"/>
    </location>
</feature>
<evidence type="ECO:0000256" key="5">
    <source>
        <dbReference type="ARBA" id="ARBA00012807"/>
    </source>
</evidence>
<dbReference type="InterPro" id="IPR002649">
    <property type="entry name" value="tRNA_m1G_MeTrfase_TrmD"/>
</dbReference>
<dbReference type="HAMAP" id="MF_00605">
    <property type="entry name" value="TrmD"/>
    <property type="match status" value="1"/>
</dbReference>
<comment type="catalytic activity">
    <reaction evidence="14 15 16">
        <text>guanosine(37) in tRNA + S-adenosyl-L-methionine = N(1)-methylguanosine(37) in tRNA + S-adenosyl-L-homocysteine + H(+)</text>
        <dbReference type="Rhea" id="RHEA:36899"/>
        <dbReference type="Rhea" id="RHEA-COMP:10145"/>
        <dbReference type="Rhea" id="RHEA-COMP:10147"/>
        <dbReference type="ChEBI" id="CHEBI:15378"/>
        <dbReference type="ChEBI" id="CHEBI:57856"/>
        <dbReference type="ChEBI" id="CHEBI:59789"/>
        <dbReference type="ChEBI" id="CHEBI:73542"/>
        <dbReference type="ChEBI" id="CHEBI:74269"/>
        <dbReference type="EC" id="2.1.1.228"/>
    </reaction>
</comment>
<organism evidence="19 20">
    <name type="scientific">Lacticaseibacillus mingshuiensis</name>
    <dbReference type="NCBI Taxonomy" id="2799574"/>
    <lineage>
        <taxon>Bacteria</taxon>
        <taxon>Bacillati</taxon>
        <taxon>Bacillota</taxon>
        <taxon>Bacilli</taxon>
        <taxon>Lactobacillales</taxon>
        <taxon>Lactobacillaceae</taxon>
        <taxon>Lacticaseibacillus</taxon>
    </lineage>
</organism>
<keyword evidence="20" id="KW-1185">Reference proteome</keyword>
<feature type="domain" description="tRNA methyltransferase TRMD/TRM10-type" evidence="18">
    <location>
        <begin position="1"/>
        <end position="223"/>
    </location>
</feature>
<evidence type="ECO:0000256" key="4">
    <source>
        <dbReference type="ARBA" id="ARBA00011738"/>
    </source>
</evidence>
<dbReference type="RefSeq" id="WP_203628165.1">
    <property type="nucleotide sequence ID" value="NZ_BOLQ01000019.1"/>
</dbReference>
<keyword evidence="7 15" id="KW-0963">Cytoplasm</keyword>
<dbReference type="Gene3D" id="1.10.1270.20">
    <property type="entry name" value="tRNA(m1g37)methyltransferase, domain 2"/>
    <property type="match status" value="1"/>
</dbReference>
<evidence type="ECO:0000256" key="3">
    <source>
        <dbReference type="ARBA" id="ARBA00007630"/>
    </source>
</evidence>
<comment type="function">
    <text evidence="1 15 16">Specifically methylates guanosine-37 in various tRNAs.</text>
</comment>
<evidence type="ECO:0000256" key="8">
    <source>
        <dbReference type="ARBA" id="ARBA00022603"/>
    </source>
</evidence>
<dbReference type="EC" id="2.1.1.228" evidence="5 15"/>
<evidence type="ECO:0000256" key="11">
    <source>
        <dbReference type="ARBA" id="ARBA00022694"/>
    </source>
</evidence>
<gene>
    <name evidence="15 19" type="primary">trmD</name>
    <name evidence="19" type="ORF">ACFQ4P_06830</name>
</gene>
<dbReference type="InterPro" id="IPR023148">
    <property type="entry name" value="tRNA_m1G_MeTrfase_C_sf"/>
</dbReference>
<evidence type="ECO:0000256" key="6">
    <source>
        <dbReference type="ARBA" id="ARBA00014679"/>
    </source>
</evidence>
<comment type="subcellular location">
    <subcellularLocation>
        <location evidence="2 15 16">Cytoplasm</location>
    </subcellularLocation>
</comment>
<dbReference type="GO" id="GO:0032259">
    <property type="term" value="P:methylation"/>
    <property type="evidence" value="ECO:0007669"/>
    <property type="project" value="UniProtKB-KW"/>
</dbReference>
<dbReference type="CDD" id="cd18080">
    <property type="entry name" value="TrmD-like"/>
    <property type="match status" value="1"/>
</dbReference>
<dbReference type="NCBIfam" id="TIGR00088">
    <property type="entry name" value="trmD"/>
    <property type="match status" value="1"/>
</dbReference>
<evidence type="ECO:0000256" key="10">
    <source>
        <dbReference type="ARBA" id="ARBA00022691"/>
    </source>
</evidence>
<evidence type="ECO:0000259" key="18">
    <source>
        <dbReference type="Pfam" id="PF01746"/>
    </source>
</evidence>
<accession>A0ABW4CHI3</accession>
<keyword evidence="10 15" id="KW-0949">S-adenosyl-L-methionine</keyword>
<proteinExistence type="inferred from homology"/>
<evidence type="ECO:0000256" key="12">
    <source>
        <dbReference type="ARBA" id="ARBA00029736"/>
    </source>
</evidence>
<name>A0ABW4CHI3_9LACO</name>
<sequence>MRIDVLTLFPDMFAPLTQSMIGKALENDKLAFEATDFRQYSHDKHHHVDDTPYGGGAGMLLKPEPLFEAMDDLKTKHPGKKRVILLDPAGRRFDQTAAAELATEDHLVFICGHYEGYDERIRTLVTDEFSLGDFVVTGGELPAMVMIDAIVRLLPGVLGNEESAPTDSFSSGLLEYPEYTRPASYRGMDVPAVLQNGDHQKIANWRLKEALRRTYDRRPDLLEGLELDKEGQRLLREVKTEAATRRAEAQLRADQKPDAGDGANASH</sequence>
<dbReference type="GO" id="GO:0052906">
    <property type="term" value="F:tRNA (guanine(37)-N1)-methyltransferase activity"/>
    <property type="evidence" value="ECO:0007669"/>
    <property type="project" value="UniProtKB-EC"/>
</dbReference>
<evidence type="ECO:0000313" key="19">
    <source>
        <dbReference type="EMBL" id="MFD1429958.1"/>
    </source>
</evidence>
<dbReference type="InterPro" id="IPR029028">
    <property type="entry name" value="Alpha/beta_knot_MTases"/>
</dbReference>
<dbReference type="EMBL" id="JBHTOC010000008">
    <property type="protein sequence ID" value="MFD1429958.1"/>
    <property type="molecule type" value="Genomic_DNA"/>
</dbReference>
<comment type="caution">
    <text evidence="19">The sequence shown here is derived from an EMBL/GenBank/DDBJ whole genome shotgun (WGS) entry which is preliminary data.</text>
</comment>
<evidence type="ECO:0000256" key="13">
    <source>
        <dbReference type="ARBA" id="ARBA00033392"/>
    </source>
</evidence>
<feature type="binding site" evidence="15">
    <location>
        <position position="112"/>
    </location>
    <ligand>
        <name>S-adenosyl-L-methionine</name>
        <dbReference type="ChEBI" id="CHEBI:59789"/>
    </ligand>
</feature>
<dbReference type="SUPFAM" id="SSF75217">
    <property type="entry name" value="alpha/beta knot"/>
    <property type="match status" value="1"/>
</dbReference>
<evidence type="ECO:0000256" key="1">
    <source>
        <dbReference type="ARBA" id="ARBA00002634"/>
    </source>
</evidence>
<evidence type="ECO:0000256" key="14">
    <source>
        <dbReference type="ARBA" id="ARBA00047783"/>
    </source>
</evidence>
<evidence type="ECO:0000256" key="16">
    <source>
        <dbReference type="RuleBase" id="RU003464"/>
    </source>
</evidence>
<dbReference type="PIRSF" id="PIRSF000386">
    <property type="entry name" value="tRNA_mtase"/>
    <property type="match status" value="1"/>
</dbReference>
<feature type="binding site" evidence="15">
    <location>
        <begin position="131"/>
        <end position="136"/>
    </location>
    <ligand>
        <name>S-adenosyl-L-methionine</name>
        <dbReference type="ChEBI" id="CHEBI:59789"/>
    </ligand>
</feature>
<dbReference type="InterPro" id="IPR029026">
    <property type="entry name" value="tRNA_m1G_MTases_N"/>
</dbReference>
<keyword evidence="9 15" id="KW-0808">Transferase</keyword>
<evidence type="ECO:0000256" key="2">
    <source>
        <dbReference type="ARBA" id="ARBA00004496"/>
    </source>
</evidence>
<reference evidence="20" key="1">
    <citation type="journal article" date="2019" name="Int. J. Syst. Evol. Microbiol.">
        <title>The Global Catalogue of Microorganisms (GCM) 10K type strain sequencing project: providing services to taxonomists for standard genome sequencing and annotation.</title>
        <authorList>
            <consortium name="The Broad Institute Genomics Platform"/>
            <consortium name="The Broad Institute Genome Sequencing Center for Infectious Disease"/>
            <person name="Wu L."/>
            <person name="Ma J."/>
        </authorList>
    </citation>
    <scope>NUCLEOTIDE SEQUENCE [LARGE SCALE GENOMIC DNA]</scope>
    <source>
        <strain evidence="20">CCM 8980</strain>
    </source>
</reference>
<evidence type="ECO:0000256" key="7">
    <source>
        <dbReference type="ARBA" id="ARBA00022490"/>
    </source>
</evidence>
<comment type="subunit">
    <text evidence="4 15 16">Homodimer.</text>
</comment>